<dbReference type="PANTHER" id="PTHR37874">
    <property type="entry name" value="RIKEN CDNA 1500011B03 GENE-RELATED"/>
    <property type="match status" value="1"/>
</dbReference>
<evidence type="ECO:0000256" key="1">
    <source>
        <dbReference type="SAM" id="Phobius"/>
    </source>
</evidence>
<keyword evidence="1" id="KW-0472">Membrane</keyword>
<sequence>MTPYDWQNLAKTCLTPGQYLDWKAYYTELANDTCFYAQCWNATAFLLAVVLRVPEYLPVPVKDSSELVLYRAKRDFGITAAIVAAVAASAAAAAAAAVALTTTVQTAATLNDLSANTAKALSTQSQVNAHLKGGIMLLNQRVDLIQEQVDNLLKMQLLNCQRNLPGICVTPYEFNNISYAANLSRQISKHLTGNWSVELDRLLGELHKEIVLINATRVDPAVAAALASWIRQAASHLKEWAGVGVLGMLLVALSCLCLWCMCRLWRKRQQDSVRIVQAMAAIEAGQSPQIWLAALGK</sequence>
<keyword evidence="4" id="KW-1185">Reference proteome</keyword>
<feature type="domain" description="Retroviral envelope protein GP41-like" evidence="2">
    <location>
        <begin position="96"/>
        <end position="257"/>
    </location>
</feature>
<evidence type="ECO:0000313" key="4">
    <source>
        <dbReference type="Proteomes" id="UP000288716"/>
    </source>
</evidence>
<organism evidence="3 4">
    <name type="scientific">Leptotrombidium deliense</name>
    <dbReference type="NCBI Taxonomy" id="299467"/>
    <lineage>
        <taxon>Eukaryota</taxon>
        <taxon>Metazoa</taxon>
        <taxon>Ecdysozoa</taxon>
        <taxon>Arthropoda</taxon>
        <taxon>Chelicerata</taxon>
        <taxon>Arachnida</taxon>
        <taxon>Acari</taxon>
        <taxon>Acariformes</taxon>
        <taxon>Trombidiformes</taxon>
        <taxon>Prostigmata</taxon>
        <taxon>Anystina</taxon>
        <taxon>Parasitengona</taxon>
        <taxon>Trombiculoidea</taxon>
        <taxon>Trombiculidae</taxon>
        <taxon>Leptotrombidium</taxon>
    </lineage>
</organism>
<keyword evidence="3" id="KW-0261">Viral envelope protein</keyword>
<keyword evidence="1" id="KW-0812">Transmembrane</keyword>
<reference evidence="3 4" key="1">
    <citation type="journal article" date="2018" name="Gigascience">
        <title>Genomes of trombidid mites reveal novel predicted allergens and laterally-transferred genes associated with secondary metabolism.</title>
        <authorList>
            <person name="Dong X."/>
            <person name="Chaisiri K."/>
            <person name="Xia D."/>
            <person name="Armstrong S.D."/>
            <person name="Fang Y."/>
            <person name="Donnelly M.J."/>
            <person name="Kadowaki T."/>
            <person name="McGarry J.W."/>
            <person name="Darby A.C."/>
            <person name="Makepeace B.L."/>
        </authorList>
    </citation>
    <scope>NUCLEOTIDE SEQUENCE [LARGE SCALE GENOMIC DNA]</scope>
    <source>
        <strain evidence="3">UoL-UT</strain>
    </source>
</reference>
<dbReference type="Pfam" id="PF00607">
    <property type="entry name" value="Gag_p24"/>
    <property type="match status" value="1"/>
</dbReference>
<comment type="caution">
    <text evidence="3">The sequence shown here is derived from an EMBL/GenBank/DDBJ whole genome shotgun (WGS) entry which is preliminary data.</text>
</comment>
<dbReference type="Pfam" id="PF00517">
    <property type="entry name" value="GP41"/>
    <property type="match status" value="1"/>
</dbReference>
<dbReference type="EMBL" id="NCKV01009444">
    <property type="protein sequence ID" value="RWS22221.1"/>
    <property type="molecule type" value="Genomic_DNA"/>
</dbReference>
<dbReference type="VEuPathDB" id="VectorBase:LDEU009820"/>
<protein>
    <submittedName>
        <fullName evidence="3">Retroviral envelope protein containing protein-like protein</fullName>
    </submittedName>
</protein>
<feature type="transmembrane region" description="Helical" evidence="1">
    <location>
        <begin position="240"/>
        <end position="262"/>
    </location>
</feature>
<keyword evidence="3" id="KW-0946">Virion</keyword>
<evidence type="ECO:0000313" key="3">
    <source>
        <dbReference type="EMBL" id="RWS22221.1"/>
    </source>
</evidence>
<dbReference type="GO" id="GO:0005198">
    <property type="term" value="F:structural molecule activity"/>
    <property type="evidence" value="ECO:0007669"/>
    <property type="project" value="InterPro"/>
</dbReference>
<dbReference type="GO" id="GO:0016032">
    <property type="term" value="P:viral process"/>
    <property type="evidence" value="ECO:0007669"/>
    <property type="project" value="InterPro"/>
</dbReference>
<dbReference type="Proteomes" id="UP000288716">
    <property type="component" value="Unassembled WGS sequence"/>
</dbReference>
<proteinExistence type="predicted"/>
<dbReference type="InterPro" id="IPR053368">
    <property type="entry name" value="Viral_Envelope_Glycoprotein"/>
</dbReference>
<dbReference type="Gene3D" id="1.10.375.10">
    <property type="entry name" value="Human Immunodeficiency Virus Type 1 Capsid Protein"/>
    <property type="match status" value="1"/>
</dbReference>
<dbReference type="SUPFAM" id="SSF47943">
    <property type="entry name" value="Retrovirus capsid protein, N-terminal core domain"/>
    <property type="match status" value="1"/>
</dbReference>
<feature type="transmembrane region" description="Helical" evidence="1">
    <location>
        <begin position="76"/>
        <end position="100"/>
    </location>
</feature>
<accession>A0A443S419</accession>
<gene>
    <name evidence="3" type="ORF">B4U80_11672</name>
</gene>
<dbReference type="AlphaFoldDB" id="A0A443S419"/>
<dbReference type="InterPro" id="IPR008919">
    <property type="entry name" value="Retrov_capsid_N"/>
</dbReference>
<dbReference type="PANTHER" id="PTHR37874:SF2">
    <property type="entry name" value="GENE 8113-RELATED"/>
    <property type="match status" value="1"/>
</dbReference>
<name>A0A443S419_9ACAR</name>
<keyword evidence="1" id="KW-1133">Transmembrane helix</keyword>
<dbReference type="OrthoDB" id="9634086at2759"/>
<dbReference type="InterPro" id="IPR000328">
    <property type="entry name" value="GP41-like"/>
</dbReference>
<evidence type="ECO:0000259" key="2">
    <source>
        <dbReference type="Pfam" id="PF00517"/>
    </source>
</evidence>